<accession>A0ABW0RRS5</accession>
<evidence type="ECO:0000256" key="1">
    <source>
        <dbReference type="SAM" id="MobiDB-lite"/>
    </source>
</evidence>
<feature type="domain" description="Glycine zipper" evidence="3">
    <location>
        <begin position="30"/>
        <end position="64"/>
    </location>
</feature>
<organism evidence="4 5">
    <name type="scientific">Massilia aerilata</name>
    <dbReference type="NCBI Taxonomy" id="453817"/>
    <lineage>
        <taxon>Bacteria</taxon>
        <taxon>Pseudomonadati</taxon>
        <taxon>Pseudomonadota</taxon>
        <taxon>Betaproteobacteria</taxon>
        <taxon>Burkholderiales</taxon>
        <taxon>Oxalobacteraceae</taxon>
        <taxon>Telluria group</taxon>
        <taxon>Massilia</taxon>
    </lineage>
</organism>
<sequence>MLNKKCFGAVLLAAAAVSSTAMAQDRGANTVIGALAGAAIGGGAAGRDGALVGAAIGAAVGNSVRTNDDYYYRDRGNYGYANNYYSGNYYQPAPAAVYVESRPRYYYEPRPVYVESRPYYDRGRYYDRGSYYDRDRGDRHHDRGGWDRHR</sequence>
<evidence type="ECO:0000313" key="5">
    <source>
        <dbReference type="Proteomes" id="UP001596086"/>
    </source>
</evidence>
<feature type="signal peptide" evidence="2">
    <location>
        <begin position="1"/>
        <end position="23"/>
    </location>
</feature>
<dbReference type="EMBL" id="JBHSMZ010000001">
    <property type="protein sequence ID" value="MFC5547398.1"/>
    <property type="molecule type" value="Genomic_DNA"/>
</dbReference>
<gene>
    <name evidence="4" type="ORF">ACFPO9_02575</name>
</gene>
<dbReference type="InterPro" id="IPR039567">
    <property type="entry name" value="Gly-zipper"/>
</dbReference>
<dbReference type="RefSeq" id="WP_379766594.1">
    <property type="nucleotide sequence ID" value="NZ_JBHSMZ010000001.1"/>
</dbReference>
<proteinExistence type="predicted"/>
<feature type="region of interest" description="Disordered" evidence="1">
    <location>
        <begin position="131"/>
        <end position="150"/>
    </location>
</feature>
<dbReference type="Proteomes" id="UP001596086">
    <property type="component" value="Unassembled WGS sequence"/>
</dbReference>
<name>A0ABW0RRS5_9BURK</name>
<evidence type="ECO:0000313" key="4">
    <source>
        <dbReference type="EMBL" id="MFC5547398.1"/>
    </source>
</evidence>
<protein>
    <submittedName>
        <fullName evidence="4">Glycine zipper domain-containing protein</fullName>
    </submittedName>
</protein>
<keyword evidence="2" id="KW-0732">Signal</keyword>
<feature type="chain" id="PRO_5046399683" evidence="2">
    <location>
        <begin position="24"/>
        <end position="150"/>
    </location>
</feature>
<comment type="caution">
    <text evidence="4">The sequence shown here is derived from an EMBL/GenBank/DDBJ whole genome shotgun (WGS) entry which is preliminary data.</text>
</comment>
<evidence type="ECO:0000259" key="3">
    <source>
        <dbReference type="Pfam" id="PF13488"/>
    </source>
</evidence>
<dbReference type="Pfam" id="PF13488">
    <property type="entry name" value="Gly-zipper_Omp"/>
    <property type="match status" value="1"/>
</dbReference>
<evidence type="ECO:0000256" key="2">
    <source>
        <dbReference type="SAM" id="SignalP"/>
    </source>
</evidence>
<reference evidence="5" key="1">
    <citation type="journal article" date="2019" name="Int. J. Syst. Evol. Microbiol.">
        <title>The Global Catalogue of Microorganisms (GCM) 10K type strain sequencing project: providing services to taxonomists for standard genome sequencing and annotation.</title>
        <authorList>
            <consortium name="The Broad Institute Genomics Platform"/>
            <consortium name="The Broad Institute Genome Sequencing Center for Infectious Disease"/>
            <person name="Wu L."/>
            <person name="Ma J."/>
        </authorList>
    </citation>
    <scope>NUCLEOTIDE SEQUENCE [LARGE SCALE GENOMIC DNA]</scope>
    <source>
        <strain evidence="5">CGMCC 4.5798</strain>
    </source>
</reference>
<keyword evidence="5" id="KW-1185">Reference proteome</keyword>